<organism evidence="3 4">
    <name type="scientific">Rhizoctonia solani</name>
    <dbReference type="NCBI Taxonomy" id="456999"/>
    <lineage>
        <taxon>Eukaryota</taxon>
        <taxon>Fungi</taxon>
        <taxon>Dikarya</taxon>
        <taxon>Basidiomycota</taxon>
        <taxon>Agaricomycotina</taxon>
        <taxon>Agaricomycetes</taxon>
        <taxon>Cantharellales</taxon>
        <taxon>Ceratobasidiaceae</taxon>
        <taxon>Rhizoctonia</taxon>
    </lineage>
</organism>
<gene>
    <name evidence="3" type="ORF">RSOLAG22IIIB_05281</name>
</gene>
<feature type="compositionally biased region" description="Polar residues" evidence="2">
    <location>
        <begin position="51"/>
        <end position="62"/>
    </location>
</feature>
<evidence type="ECO:0000256" key="1">
    <source>
        <dbReference type="SAM" id="Coils"/>
    </source>
</evidence>
<proteinExistence type="predicted"/>
<evidence type="ECO:0000313" key="4">
    <source>
        <dbReference type="Proteomes" id="UP000044841"/>
    </source>
</evidence>
<accession>A0A0K6G4H0</accession>
<dbReference type="AlphaFoldDB" id="A0A0K6G4H0"/>
<keyword evidence="1" id="KW-0175">Coiled coil</keyword>
<feature type="compositionally biased region" description="Low complexity" evidence="2">
    <location>
        <begin position="150"/>
        <end position="160"/>
    </location>
</feature>
<feature type="compositionally biased region" description="Polar residues" evidence="2">
    <location>
        <begin position="166"/>
        <end position="184"/>
    </location>
</feature>
<feature type="region of interest" description="Disordered" evidence="2">
    <location>
        <begin position="298"/>
        <end position="335"/>
    </location>
</feature>
<feature type="compositionally biased region" description="Polar residues" evidence="2">
    <location>
        <begin position="308"/>
        <end position="325"/>
    </location>
</feature>
<sequence length="565" mass="59719">MASPSHEDHTDLDSLFGDGEYQDELENEPPTAIKRSIIQFPRATVLSQNVGTIAPSSVPSSTEHPHSSGHLSSPSILPTTSIVSKAILPRGKRNASSEPSPQTKRRRIDTENPASANIPKNVLANLGLAVGTNALTPAKLKSVAGLLAPSTNASRSTSRASKVKKSSATTHPNPIPVTSGTGTATDPVIISDEPPNQSSAKRATRSQEAHILLDALPDDPSDVLTQTLRTILKNPTTVPRGRSTVCRDTAIYLANGRLTGTPFLRLLRHLASPARRTNPALGLTLLKKLVEAMRATESAISKPAPAGPSSTASTPMPVTPGTPSTAPFAPQGGSSVPYASGKSFEPSLFSDVDFATMELDALSLPTIPEADPIAPADIAIDPELLALSNNPEFMRNPSMSHSLGAFDVDLAELFGALPSEADGAIPTELPMIVPEPLPTDPSIDWEALAGLRFEDLLATWAPEEQNLPAASLPQTSAHNFPLPLPVAQLPVAPIISVPDQKAKEQTSSSGTMRIPPRAEALALLEQARARKKELEGKLLAARRQLWGCKIEAGVERNILEALKRA</sequence>
<feature type="region of interest" description="Disordered" evidence="2">
    <location>
        <begin position="51"/>
        <end position="116"/>
    </location>
</feature>
<evidence type="ECO:0000256" key="2">
    <source>
        <dbReference type="SAM" id="MobiDB-lite"/>
    </source>
</evidence>
<feature type="compositionally biased region" description="Low complexity" evidence="2">
    <location>
        <begin position="68"/>
        <end position="78"/>
    </location>
</feature>
<name>A0A0K6G4H0_9AGAM</name>
<feature type="compositionally biased region" description="Basic and acidic residues" evidence="2">
    <location>
        <begin position="1"/>
        <end position="12"/>
    </location>
</feature>
<protein>
    <submittedName>
        <fullName evidence="3">Uncharacterized protein</fullName>
    </submittedName>
</protein>
<reference evidence="3 4" key="1">
    <citation type="submission" date="2015-07" db="EMBL/GenBank/DDBJ databases">
        <authorList>
            <person name="Noorani M."/>
        </authorList>
    </citation>
    <scope>NUCLEOTIDE SEQUENCE [LARGE SCALE GENOMIC DNA]</scope>
    <source>
        <strain evidence="3">BBA 69670</strain>
    </source>
</reference>
<keyword evidence="4" id="KW-1185">Reference proteome</keyword>
<feature type="region of interest" description="Disordered" evidence="2">
    <location>
        <begin position="149"/>
        <end position="206"/>
    </location>
</feature>
<evidence type="ECO:0000313" key="3">
    <source>
        <dbReference type="EMBL" id="CUA73391.1"/>
    </source>
</evidence>
<dbReference type="Proteomes" id="UP000044841">
    <property type="component" value="Unassembled WGS sequence"/>
</dbReference>
<feature type="region of interest" description="Disordered" evidence="2">
    <location>
        <begin position="1"/>
        <end position="36"/>
    </location>
</feature>
<dbReference type="EMBL" id="CYGV01001378">
    <property type="protein sequence ID" value="CUA73391.1"/>
    <property type="molecule type" value="Genomic_DNA"/>
</dbReference>
<feature type="coiled-coil region" evidence="1">
    <location>
        <begin position="517"/>
        <end position="544"/>
    </location>
</feature>